<dbReference type="HOGENOM" id="CLU_062487_0_0_1"/>
<dbReference type="Proteomes" id="UP000054538">
    <property type="component" value="Unassembled WGS sequence"/>
</dbReference>
<sequence>MPSTQVLAHFPPEPHVRFMPTMPAMIRPETADTIVTLVPDQDFLPPPVVQRKRSRDSGASTAAFVNVKDFLLEEIDHERAIPPLTAYCFMTGFINAVCFSAIFAWCASQTGNTIQLSIAVGRLLDDVQTDSSFRLSDRLAVCSLLTFIAGSFIGRFGDKIGYSTRFWMCIGTFLQALLTMGAAITSWQSGAPTFAEANSGPAWKTPLSFACLGFMSASMGLQGVMAKRLNTQFSTTVVLTSIWVELISEPKLFHLRRLVIER</sequence>
<accession>A0A0D0DKD9</accession>
<reference evidence="3" key="2">
    <citation type="submission" date="2015-01" db="EMBL/GenBank/DDBJ databases">
        <title>Evolutionary Origins and Diversification of the Mycorrhizal Mutualists.</title>
        <authorList>
            <consortium name="DOE Joint Genome Institute"/>
            <consortium name="Mycorrhizal Genomics Consortium"/>
            <person name="Kohler A."/>
            <person name="Kuo A."/>
            <person name="Nagy L.G."/>
            <person name="Floudas D."/>
            <person name="Copeland A."/>
            <person name="Barry K.W."/>
            <person name="Cichocki N."/>
            <person name="Veneault-Fourrey C."/>
            <person name="LaButti K."/>
            <person name="Lindquist E.A."/>
            <person name="Lipzen A."/>
            <person name="Lundell T."/>
            <person name="Morin E."/>
            <person name="Murat C."/>
            <person name="Riley R."/>
            <person name="Ohm R."/>
            <person name="Sun H."/>
            <person name="Tunlid A."/>
            <person name="Henrissat B."/>
            <person name="Grigoriev I.V."/>
            <person name="Hibbett D.S."/>
            <person name="Martin F."/>
        </authorList>
    </citation>
    <scope>NUCLEOTIDE SEQUENCE [LARGE SCALE GENOMIC DNA]</scope>
    <source>
        <strain evidence="3">Ve08.2h10</strain>
    </source>
</reference>
<feature type="transmembrane region" description="Helical" evidence="1">
    <location>
        <begin position="207"/>
        <end position="226"/>
    </location>
</feature>
<keyword evidence="1" id="KW-1133">Transmembrane helix</keyword>
<keyword evidence="3" id="KW-1185">Reference proteome</keyword>
<organism evidence="2 3">
    <name type="scientific">Paxillus rubicundulus Ve08.2h10</name>
    <dbReference type="NCBI Taxonomy" id="930991"/>
    <lineage>
        <taxon>Eukaryota</taxon>
        <taxon>Fungi</taxon>
        <taxon>Dikarya</taxon>
        <taxon>Basidiomycota</taxon>
        <taxon>Agaricomycotina</taxon>
        <taxon>Agaricomycetes</taxon>
        <taxon>Agaricomycetidae</taxon>
        <taxon>Boletales</taxon>
        <taxon>Paxilineae</taxon>
        <taxon>Paxillaceae</taxon>
        <taxon>Paxillus</taxon>
    </lineage>
</organism>
<dbReference type="PANTHER" id="PTHR37488">
    <property type="entry name" value="DUF1275 DOMAIN-CONTAINING PROTEIN"/>
    <property type="match status" value="1"/>
</dbReference>
<dbReference type="PANTHER" id="PTHR37488:SF2">
    <property type="entry name" value="DUF1275 DOMAIN-CONTAINING PROTEIN"/>
    <property type="match status" value="1"/>
</dbReference>
<dbReference type="STRING" id="930991.A0A0D0DKD9"/>
<keyword evidence="1" id="KW-0812">Transmembrane</keyword>
<feature type="transmembrane region" description="Helical" evidence="1">
    <location>
        <begin position="84"/>
        <end position="105"/>
    </location>
</feature>
<protein>
    <submittedName>
        <fullName evidence="2">Uncharacterized protein</fullName>
    </submittedName>
</protein>
<proteinExistence type="predicted"/>
<gene>
    <name evidence="2" type="ORF">PAXRUDRAFT_834483</name>
</gene>
<evidence type="ECO:0000313" key="3">
    <source>
        <dbReference type="Proteomes" id="UP000054538"/>
    </source>
</evidence>
<name>A0A0D0DKD9_9AGAM</name>
<dbReference type="EMBL" id="KN826514">
    <property type="protein sequence ID" value="KIK78675.1"/>
    <property type="molecule type" value="Genomic_DNA"/>
</dbReference>
<evidence type="ECO:0000256" key="1">
    <source>
        <dbReference type="SAM" id="Phobius"/>
    </source>
</evidence>
<feature type="non-terminal residue" evidence="2">
    <location>
        <position position="262"/>
    </location>
</feature>
<dbReference type="Pfam" id="PF06912">
    <property type="entry name" value="DUF1275"/>
    <property type="match status" value="1"/>
</dbReference>
<dbReference type="OrthoDB" id="5288586at2759"/>
<dbReference type="AlphaFoldDB" id="A0A0D0DKD9"/>
<keyword evidence="1" id="KW-0472">Membrane</keyword>
<evidence type="ECO:0000313" key="2">
    <source>
        <dbReference type="EMBL" id="KIK78675.1"/>
    </source>
</evidence>
<feature type="transmembrane region" description="Helical" evidence="1">
    <location>
        <begin position="166"/>
        <end position="187"/>
    </location>
</feature>
<reference evidence="2 3" key="1">
    <citation type="submission" date="2014-04" db="EMBL/GenBank/DDBJ databases">
        <authorList>
            <consortium name="DOE Joint Genome Institute"/>
            <person name="Kuo A."/>
            <person name="Kohler A."/>
            <person name="Jargeat P."/>
            <person name="Nagy L.G."/>
            <person name="Floudas D."/>
            <person name="Copeland A."/>
            <person name="Barry K.W."/>
            <person name="Cichocki N."/>
            <person name="Veneault-Fourrey C."/>
            <person name="LaButti K."/>
            <person name="Lindquist E.A."/>
            <person name="Lipzen A."/>
            <person name="Lundell T."/>
            <person name="Morin E."/>
            <person name="Murat C."/>
            <person name="Sun H."/>
            <person name="Tunlid A."/>
            <person name="Henrissat B."/>
            <person name="Grigoriev I.V."/>
            <person name="Hibbett D.S."/>
            <person name="Martin F."/>
            <person name="Nordberg H.P."/>
            <person name="Cantor M.N."/>
            <person name="Hua S.X."/>
        </authorList>
    </citation>
    <scope>NUCLEOTIDE SEQUENCE [LARGE SCALE GENOMIC DNA]</scope>
    <source>
        <strain evidence="2 3">Ve08.2h10</strain>
    </source>
</reference>
<dbReference type="InterPro" id="IPR010699">
    <property type="entry name" value="DUF1275"/>
</dbReference>
<dbReference type="InParanoid" id="A0A0D0DKD9"/>